<dbReference type="Gene3D" id="3.40.50.300">
    <property type="entry name" value="P-loop containing nucleotide triphosphate hydrolases"/>
    <property type="match status" value="1"/>
</dbReference>
<dbReference type="InterPro" id="IPR022754">
    <property type="entry name" value="DNA_pol_III_gamma-3"/>
</dbReference>
<gene>
    <name evidence="13" type="primary">dnaX_2</name>
    <name evidence="11" type="synonym">dnaX</name>
    <name evidence="13" type="ORF">Pan265_16920</name>
</gene>
<comment type="catalytic activity">
    <reaction evidence="10 11">
        <text>DNA(n) + a 2'-deoxyribonucleoside 5'-triphosphate = DNA(n+1) + diphosphate</text>
        <dbReference type="Rhea" id="RHEA:22508"/>
        <dbReference type="Rhea" id="RHEA-COMP:17339"/>
        <dbReference type="Rhea" id="RHEA-COMP:17340"/>
        <dbReference type="ChEBI" id="CHEBI:33019"/>
        <dbReference type="ChEBI" id="CHEBI:61560"/>
        <dbReference type="ChEBI" id="CHEBI:173112"/>
        <dbReference type="EC" id="2.7.7.7"/>
    </reaction>
</comment>
<evidence type="ECO:0000256" key="7">
    <source>
        <dbReference type="ARBA" id="ARBA00022833"/>
    </source>
</evidence>
<keyword evidence="6 11" id="KW-0547">Nucleotide-binding</keyword>
<dbReference type="PANTHER" id="PTHR11669:SF0">
    <property type="entry name" value="PROTEIN STICHEL-LIKE 2"/>
    <property type="match status" value="1"/>
</dbReference>
<dbReference type="Pfam" id="PF22608">
    <property type="entry name" value="DNAX_ATPase_lid"/>
    <property type="match status" value="1"/>
</dbReference>
<name>A0A518BY05_9BACT</name>
<evidence type="ECO:0000256" key="9">
    <source>
        <dbReference type="ARBA" id="ARBA00022932"/>
    </source>
</evidence>
<dbReference type="Proteomes" id="UP000320386">
    <property type="component" value="Chromosome"/>
</dbReference>
<dbReference type="InterPro" id="IPR050238">
    <property type="entry name" value="DNA_Rep/Repair_Clamp_Loader"/>
</dbReference>
<keyword evidence="7" id="KW-0862">Zinc</keyword>
<sequence>MAYTVLARRYRSQAFGDVVGQDAVAQTLKNAIQRDRVAHAYLFCGTRGVGKTSMARLFARALNAPATMPDAPQPSDVELPETDVQQRMADAIMRGDDLNVIEIDAASNNSVDNARELIANAGLAPTANARFKIYIIDEVHMLSNQAFNALLKTMEEPPEHVKFILCTTDPHKVPPTIQSRCQRFDFPAIPTARITEHLKAVVNAESLDAEDDLVYTVARLGNGSMRDALSLLDRVIAAAGDDKLTVTTLETLLGLPETDLIDNLVNAAAQGDVAATLRAGHDLLARGVSQEQVVETLIERLRQLMLVAACGPDADVVELSDEARKTTAQLAAHFDTDALVYLITLADNLQRHAKQSANPRALFDAVLARMALAEKMADVAAILAGNTTPTQKKKP</sequence>
<dbReference type="GO" id="GO:0006261">
    <property type="term" value="P:DNA-templated DNA replication"/>
    <property type="evidence" value="ECO:0007669"/>
    <property type="project" value="TreeGrafter"/>
</dbReference>
<evidence type="ECO:0000256" key="2">
    <source>
        <dbReference type="ARBA" id="ARBA00022679"/>
    </source>
</evidence>
<dbReference type="KEGG" id="mcad:Pan265_16920"/>
<comment type="function">
    <text evidence="11">DNA polymerase III is a complex, multichain enzyme responsible for most of the replicative synthesis in bacteria. This DNA polymerase also exhibits 3' to 5' exonuclease activity.</text>
</comment>
<reference evidence="13 14" key="1">
    <citation type="submission" date="2019-02" db="EMBL/GenBank/DDBJ databases">
        <title>Deep-cultivation of Planctomycetes and their phenomic and genomic characterization uncovers novel biology.</title>
        <authorList>
            <person name="Wiegand S."/>
            <person name="Jogler M."/>
            <person name="Boedeker C."/>
            <person name="Pinto D."/>
            <person name="Vollmers J."/>
            <person name="Rivas-Marin E."/>
            <person name="Kohn T."/>
            <person name="Peeters S.H."/>
            <person name="Heuer A."/>
            <person name="Rast P."/>
            <person name="Oberbeckmann S."/>
            <person name="Bunk B."/>
            <person name="Jeske O."/>
            <person name="Meyerdierks A."/>
            <person name="Storesund J.E."/>
            <person name="Kallscheuer N."/>
            <person name="Luecker S."/>
            <person name="Lage O.M."/>
            <person name="Pohl T."/>
            <person name="Merkel B.J."/>
            <person name="Hornburger P."/>
            <person name="Mueller R.-W."/>
            <person name="Bruemmer F."/>
            <person name="Labrenz M."/>
            <person name="Spormann A.M."/>
            <person name="Op den Camp H."/>
            <person name="Overmann J."/>
            <person name="Amann R."/>
            <person name="Jetten M.S.M."/>
            <person name="Mascher T."/>
            <person name="Medema M.H."/>
            <person name="Devos D.P."/>
            <person name="Kaster A.-K."/>
            <person name="Ovreas L."/>
            <person name="Rohde M."/>
            <person name="Galperin M.Y."/>
            <person name="Jogler C."/>
        </authorList>
    </citation>
    <scope>NUCLEOTIDE SEQUENCE [LARGE SCALE GENOMIC DNA]</scope>
    <source>
        <strain evidence="13 14">Pan265</strain>
    </source>
</reference>
<comment type="similarity">
    <text evidence="1 11">Belongs to the DnaX/STICHEL family.</text>
</comment>
<dbReference type="Pfam" id="PF12169">
    <property type="entry name" value="DNA_pol3_gamma3"/>
    <property type="match status" value="1"/>
</dbReference>
<dbReference type="PANTHER" id="PTHR11669">
    <property type="entry name" value="REPLICATION FACTOR C / DNA POLYMERASE III GAMMA-TAU SUBUNIT"/>
    <property type="match status" value="1"/>
</dbReference>
<organism evidence="13 14">
    <name type="scientific">Mucisphaera calidilacus</name>
    <dbReference type="NCBI Taxonomy" id="2527982"/>
    <lineage>
        <taxon>Bacteria</taxon>
        <taxon>Pseudomonadati</taxon>
        <taxon>Planctomycetota</taxon>
        <taxon>Phycisphaerae</taxon>
        <taxon>Phycisphaerales</taxon>
        <taxon>Phycisphaeraceae</taxon>
        <taxon>Mucisphaera</taxon>
    </lineage>
</organism>
<dbReference type="AlphaFoldDB" id="A0A518BY05"/>
<evidence type="ECO:0000256" key="4">
    <source>
        <dbReference type="ARBA" id="ARBA00022705"/>
    </source>
</evidence>
<dbReference type="EC" id="2.7.7.7" evidence="11"/>
<dbReference type="NCBIfam" id="NF004046">
    <property type="entry name" value="PRK05563.1"/>
    <property type="match status" value="1"/>
</dbReference>
<accession>A0A518BY05</accession>
<comment type="subunit">
    <text evidence="11">DNA polymerase III contains a core (composed of alpha, epsilon and theta chains) that associates with a tau subunit. This core dimerizes to form the POLIII' complex. PolIII' associates with the gamma complex (composed of gamma, delta, delta', psi and chi chains) and with the beta chain to form the complete DNA polymerase III complex.</text>
</comment>
<evidence type="ECO:0000256" key="5">
    <source>
        <dbReference type="ARBA" id="ARBA00022723"/>
    </source>
</evidence>
<dbReference type="InterPro" id="IPR012763">
    <property type="entry name" value="DNA_pol_III_sug/sutau_N"/>
</dbReference>
<keyword evidence="3 11" id="KW-0548">Nucleotidyltransferase</keyword>
<dbReference type="GO" id="GO:0009360">
    <property type="term" value="C:DNA polymerase III complex"/>
    <property type="evidence" value="ECO:0007669"/>
    <property type="project" value="InterPro"/>
</dbReference>
<evidence type="ECO:0000256" key="10">
    <source>
        <dbReference type="ARBA" id="ARBA00049244"/>
    </source>
</evidence>
<evidence type="ECO:0000256" key="3">
    <source>
        <dbReference type="ARBA" id="ARBA00022695"/>
    </source>
</evidence>
<dbReference type="GO" id="GO:0003677">
    <property type="term" value="F:DNA binding"/>
    <property type="evidence" value="ECO:0007669"/>
    <property type="project" value="InterPro"/>
</dbReference>
<evidence type="ECO:0000259" key="12">
    <source>
        <dbReference type="SMART" id="SM00382"/>
    </source>
</evidence>
<keyword evidence="2 11" id="KW-0808">Transferase</keyword>
<dbReference type="NCBIfam" id="TIGR02397">
    <property type="entry name" value="dnaX_nterm"/>
    <property type="match status" value="1"/>
</dbReference>
<dbReference type="EMBL" id="CP036280">
    <property type="protein sequence ID" value="QDU71838.1"/>
    <property type="molecule type" value="Genomic_DNA"/>
</dbReference>
<protein>
    <recommendedName>
        <fullName evidence="11">DNA polymerase III subunit gamma/tau</fullName>
        <ecNumber evidence="11">2.7.7.7</ecNumber>
    </recommendedName>
</protein>
<dbReference type="SMART" id="SM00382">
    <property type="entry name" value="AAA"/>
    <property type="match status" value="1"/>
</dbReference>
<dbReference type="SUPFAM" id="SSF48019">
    <property type="entry name" value="post-AAA+ oligomerization domain-like"/>
    <property type="match status" value="1"/>
</dbReference>
<dbReference type="Gene3D" id="1.10.8.60">
    <property type="match status" value="1"/>
</dbReference>
<evidence type="ECO:0000313" key="14">
    <source>
        <dbReference type="Proteomes" id="UP000320386"/>
    </source>
</evidence>
<dbReference type="RefSeq" id="WP_145446036.1">
    <property type="nucleotide sequence ID" value="NZ_CP036280.1"/>
</dbReference>
<evidence type="ECO:0000256" key="8">
    <source>
        <dbReference type="ARBA" id="ARBA00022840"/>
    </source>
</evidence>
<dbReference type="InterPro" id="IPR008921">
    <property type="entry name" value="DNA_pol3_clamp-load_cplx_C"/>
</dbReference>
<dbReference type="GO" id="GO:0046872">
    <property type="term" value="F:metal ion binding"/>
    <property type="evidence" value="ECO:0007669"/>
    <property type="project" value="UniProtKB-KW"/>
</dbReference>
<evidence type="ECO:0000256" key="6">
    <source>
        <dbReference type="ARBA" id="ARBA00022741"/>
    </source>
</evidence>
<proteinExistence type="inferred from homology"/>
<dbReference type="FunFam" id="3.40.50.300:FF:000014">
    <property type="entry name" value="DNA polymerase III subunit gamma/tau"/>
    <property type="match status" value="1"/>
</dbReference>
<dbReference type="CDD" id="cd00009">
    <property type="entry name" value="AAA"/>
    <property type="match status" value="1"/>
</dbReference>
<dbReference type="InterPro" id="IPR003593">
    <property type="entry name" value="AAA+_ATPase"/>
</dbReference>
<evidence type="ECO:0000313" key="13">
    <source>
        <dbReference type="EMBL" id="QDU71838.1"/>
    </source>
</evidence>
<dbReference type="InterPro" id="IPR045085">
    <property type="entry name" value="HLD_clamp_pol_III_gamma_tau"/>
</dbReference>
<keyword evidence="8 11" id="KW-0067">ATP-binding</keyword>
<dbReference type="Pfam" id="PF13177">
    <property type="entry name" value="DNA_pol3_delta2"/>
    <property type="match status" value="1"/>
</dbReference>
<evidence type="ECO:0000256" key="1">
    <source>
        <dbReference type="ARBA" id="ARBA00006360"/>
    </source>
</evidence>
<dbReference type="OrthoDB" id="9810148at2"/>
<keyword evidence="14" id="KW-1185">Reference proteome</keyword>
<dbReference type="SUPFAM" id="SSF52540">
    <property type="entry name" value="P-loop containing nucleoside triphosphate hydrolases"/>
    <property type="match status" value="1"/>
</dbReference>
<dbReference type="Gene3D" id="1.20.272.10">
    <property type="match status" value="1"/>
</dbReference>
<feature type="domain" description="AAA+ ATPase" evidence="12">
    <location>
        <begin position="37"/>
        <end position="190"/>
    </location>
</feature>
<dbReference type="GO" id="GO:0003887">
    <property type="term" value="F:DNA-directed DNA polymerase activity"/>
    <property type="evidence" value="ECO:0007669"/>
    <property type="project" value="UniProtKB-KW"/>
</dbReference>
<dbReference type="GO" id="GO:0005524">
    <property type="term" value="F:ATP binding"/>
    <property type="evidence" value="ECO:0007669"/>
    <property type="project" value="UniProtKB-KW"/>
</dbReference>
<keyword evidence="4 11" id="KW-0235">DNA replication</keyword>
<evidence type="ECO:0000256" key="11">
    <source>
        <dbReference type="RuleBase" id="RU364063"/>
    </source>
</evidence>
<keyword evidence="9 11" id="KW-0239">DNA-directed DNA polymerase</keyword>
<keyword evidence="5" id="KW-0479">Metal-binding</keyword>
<dbReference type="InterPro" id="IPR027417">
    <property type="entry name" value="P-loop_NTPase"/>
</dbReference>